<gene>
    <name evidence="1" type="ORF">HLUCCX10_05960</name>
</gene>
<evidence type="ECO:0000313" key="2">
    <source>
        <dbReference type="Proteomes" id="UP000050421"/>
    </source>
</evidence>
<sequence length="153" mass="17449">MAIYSRFYVLLLAQFFHFQTKVYGPALGILVFLLPGVKTPGYSRFDPFRVSLTASILPIISCFQHSFQLRNLLAAGKFDIEHSSFDIKTAERKEDHQRNGCRSIDTNTPYFVNRSSSLSRCAFSTFSRPRSCHHTRHKINPLCLAGTQFSLPK</sequence>
<protein>
    <submittedName>
        <fullName evidence="1">Uncharacterized protein</fullName>
    </submittedName>
</protein>
<name>A0A0P7YQU5_9BACT</name>
<proteinExistence type="predicted"/>
<organism evidence="1 2">
    <name type="scientific">Algoriphagus marincola HL-49</name>
    <dbReference type="NCBI Taxonomy" id="1305737"/>
    <lineage>
        <taxon>Bacteria</taxon>
        <taxon>Pseudomonadati</taxon>
        <taxon>Bacteroidota</taxon>
        <taxon>Cytophagia</taxon>
        <taxon>Cytophagales</taxon>
        <taxon>Cyclobacteriaceae</taxon>
        <taxon>Algoriphagus</taxon>
    </lineage>
</organism>
<evidence type="ECO:0000313" key="1">
    <source>
        <dbReference type="EMBL" id="KPQ17863.1"/>
    </source>
</evidence>
<dbReference type="EMBL" id="LJXT01000028">
    <property type="protein sequence ID" value="KPQ17863.1"/>
    <property type="molecule type" value="Genomic_DNA"/>
</dbReference>
<comment type="caution">
    <text evidence="1">The sequence shown here is derived from an EMBL/GenBank/DDBJ whole genome shotgun (WGS) entry which is preliminary data.</text>
</comment>
<dbReference type="PATRIC" id="fig|1305737.6.peg.1856"/>
<dbReference type="AlphaFoldDB" id="A0A0P7YQU5"/>
<accession>A0A0P7YQU5</accession>
<reference evidence="1 2" key="1">
    <citation type="submission" date="2015-09" db="EMBL/GenBank/DDBJ databases">
        <title>Identification and resolution of microdiversity through metagenomic sequencing of parallel consortia.</title>
        <authorList>
            <person name="Nelson W.C."/>
            <person name="Romine M.F."/>
            <person name="Lindemann S.R."/>
        </authorList>
    </citation>
    <scope>NUCLEOTIDE SEQUENCE [LARGE SCALE GENOMIC DNA]</scope>
    <source>
        <strain evidence="1">HL-49</strain>
    </source>
</reference>
<dbReference type="Proteomes" id="UP000050421">
    <property type="component" value="Unassembled WGS sequence"/>
</dbReference>